<sequence length="307" mass="34432">MREIIAEVENLTKAYGRITALKNVNLRVRRGEILGLVGDNGSGKSTFLKLLAGQVFPTEGEVRLFGAGTERELARQRRRVGTMIEAPGFYPQLTVERNLEYYRIQKGIPGKELVKEVLQQIGLYDRRKTCGKQLSLGMKQRLGLGIALIGEPELLLLDEPINGLDPSGIIEMRETLHRLNSEKNITIILSSHILAELEQLADEYCFLDRGRLLKQISAEELAEECGSCIEIRVSDPELFAAKLEKRFPGQRYQVLPGQRIRIPGEQLEPEHCSSLAAENGITVSSLSVKKTTLEEYYIELKKGGRES</sequence>
<dbReference type="Gene3D" id="3.40.50.300">
    <property type="entry name" value="P-loop containing nucleotide triphosphate hydrolases"/>
    <property type="match status" value="1"/>
</dbReference>
<keyword evidence="2" id="KW-0813">Transport</keyword>
<evidence type="ECO:0000259" key="5">
    <source>
        <dbReference type="PROSITE" id="PS50893"/>
    </source>
</evidence>
<dbReference type="AlphaFoldDB" id="A0A9D2SVU5"/>
<comment type="similarity">
    <text evidence="1">Belongs to the ABC transporter superfamily.</text>
</comment>
<dbReference type="Pfam" id="PF00005">
    <property type="entry name" value="ABC_tran"/>
    <property type="match status" value="1"/>
</dbReference>
<dbReference type="PROSITE" id="PS00211">
    <property type="entry name" value="ABC_TRANSPORTER_1"/>
    <property type="match status" value="1"/>
</dbReference>
<dbReference type="GO" id="GO:0016887">
    <property type="term" value="F:ATP hydrolysis activity"/>
    <property type="evidence" value="ECO:0007669"/>
    <property type="project" value="InterPro"/>
</dbReference>
<keyword evidence="4 6" id="KW-0067">ATP-binding</keyword>
<dbReference type="PANTHER" id="PTHR43335:SF8">
    <property type="entry name" value="ABC TRANSPORTER, ATP-BINDING PROTEIN"/>
    <property type="match status" value="1"/>
</dbReference>
<accession>A0A9D2SVU5</accession>
<dbReference type="EMBL" id="DWWK01000013">
    <property type="protein sequence ID" value="HJC37648.1"/>
    <property type="molecule type" value="Genomic_DNA"/>
</dbReference>
<dbReference type="InterPro" id="IPR027417">
    <property type="entry name" value="P-loop_NTPase"/>
</dbReference>
<evidence type="ECO:0000256" key="1">
    <source>
        <dbReference type="ARBA" id="ARBA00005417"/>
    </source>
</evidence>
<proteinExistence type="inferred from homology"/>
<protein>
    <submittedName>
        <fullName evidence="6">ABC transporter ATP-binding protein</fullName>
    </submittedName>
</protein>
<organism evidence="6 7">
    <name type="scientific">Candidatus Mediterraneibacter faecigallinarum</name>
    <dbReference type="NCBI Taxonomy" id="2838669"/>
    <lineage>
        <taxon>Bacteria</taxon>
        <taxon>Bacillati</taxon>
        <taxon>Bacillota</taxon>
        <taxon>Clostridia</taxon>
        <taxon>Lachnospirales</taxon>
        <taxon>Lachnospiraceae</taxon>
        <taxon>Mediterraneibacter</taxon>
    </lineage>
</organism>
<dbReference type="PANTHER" id="PTHR43335">
    <property type="entry name" value="ABC TRANSPORTER, ATP-BINDING PROTEIN"/>
    <property type="match status" value="1"/>
</dbReference>
<dbReference type="InterPro" id="IPR003439">
    <property type="entry name" value="ABC_transporter-like_ATP-bd"/>
</dbReference>
<dbReference type="InterPro" id="IPR017871">
    <property type="entry name" value="ABC_transporter-like_CS"/>
</dbReference>
<evidence type="ECO:0000313" key="7">
    <source>
        <dbReference type="Proteomes" id="UP000823894"/>
    </source>
</evidence>
<dbReference type="SUPFAM" id="SSF52540">
    <property type="entry name" value="P-loop containing nucleoside triphosphate hydrolases"/>
    <property type="match status" value="1"/>
</dbReference>
<dbReference type="SMART" id="SM00382">
    <property type="entry name" value="AAA"/>
    <property type="match status" value="1"/>
</dbReference>
<dbReference type="GO" id="GO:0005524">
    <property type="term" value="F:ATP binding"/>
    <property type="evidence" value="ECO:0007669"/>
    <property type="project" value="UniProtKB-KW"/>
</dbReference>
<reference evidence="6" key="2">
    <citation type="submission" date="2021-04" db="EMBL/GenBank/DDBJ databases">
        <authorList>
            <person name="Gilroy R."/>
        </authorList>
    </citation>
    <scope>NUCLEOTIDE SEQUENCE</scope>
    <source>
        <strain evidence="6">ChiGjej1B1-1692</strain>
    </source>
</reference>
<evidence type="ECO:0000256" key="4">
    <source>
        <dbReference type="ARBA" id="ARBA00022840"/>
    </source>
</evidence>
<evidence type="ECO:0000313" key="6">
    <source>
        <dbReference type="EMBL" id="HJC37648.1"/>
    </source>
</evidence>
<keyword evidence="3" id="KW-0547">Nucleotide-binding</keyword>
<dbReference type="InterPro" id="IPR003593">
    <property type="entry name" value="AAA+_ATPase"/>
</dbReference>
<evidence type="ECO:0000256" key="2">
    <source>
        <dbReference type="ARBA" id="ARBA00022448"/>
    </source>
</evidence>
<reference evidence="6" key="1">
    <citation type="journal article" date="2021" name="PeerJ">
        <title>Extensive microbial diversity within the chicken gut microbiome revealed by metagenomics and culture.</title>
        <authorList>
            <person name="Gilroy R."/>
            <person name="Ravi A."/>
            <person name="Getino M."/>
            <person name="Pursley I."/>
            <person name="Horton D.L."/>
            <person name="Alikhan N.F."/>
            <person name="Baker D."/>
            <person name="Gharbi K."/>
            <person name="Hall N."/>
            <person name="Watson M."/>
            <person name="Adriaenssens E.M."/>
            <person name="Foster-Nyarko E."/>
            <person name="Jarju S."/>
            <person name="Secka A."/>
            <person name="Antonio M."/>
            <person name="Oren A."/>
            <person name="Chaudhuri R.R."/>
            <person name="La Ragione R."/>
            <person name="Hildebrand F."/>
            <person name="Pallen M.J."/>
        </authorList>
    </citation>
    <scope>NUCLEOTIDE SEQUENCE</scope>
    <source>
        <strain evidence="6">ChiGjej1B1-1692</strain>
    </source>
</reference>
<comment type="caution">
    <text evidence="6">The sequence shown here is derived from an EMBL/GenBank/DDBJ whole genome shotgun (WGS) entry which is preliminary data.</text>
</comment>
<evidence type="ECO:0000256" key="3">
    <source>
        <dbReference type="ARBA" id="ARBA00022741"/>
    </source>
</evidence>
<feature type="domain" description="ABC transporter" evidence="5">
    <location>
        <begin position="6"/>
        <end position="234"/>
    </location>
</feature>
<dbReference type="Proteomes" id="UP000823894">
    <property type="component" value="Unassembled WGS sequence"/>
</dbReference>
<name>A0A9D2SVU5_9FIRM</name>
<dbReference type="PROSITE" id="PS50893">
    <property type="entry name" value="ABC_TRANSPORTER_2"/>
    <property type="match status" value="1"/>
</dbReference>
<gene>
    <name evidence="6" type="ORF">H9757_01070</name>
</gene>